<dbReference type="HAMAP" id="MF_01515">
    <property type="entry name" value="UPF0316"/>
    <property type="match status" value="1"/>
</dbReference>
<organism evidence="7 8">
    <name type="scientific">Campylobacter ureolyticus</name>
    <dbReference type="NCBI Taxonomy" id="827"/>
    <lineage>
        <taxon>Bacteria</taxon>
        <taxon>Pseudomonadati</taxon>
        <taxon>Campylobacterota</taxon>
        <taxon>Epsilonproteobacteria</taxon>
        <taxon>Campylobacterales</taxon>
        <taxon>Campylobacteraceae</taxon>
        <taxon>Campylobacter</taxon>
    </lineage>
</organism>
<keyword evidence="1 5" id="KW-1003">Cell membrane</keyword>
<dbReference type="EMBL" id="PKHU01000002">
    <property type="protein sequence ID" value="PKZ29704.1"/>
    <property type="molecule type" value="Genomic_DNA"/>
</dbReference>
<evidence type="ECO:0000256" key="5">
    <source>
        <dbReference type="HAMAP-Rule" id="MF_01515"/>
    </source>
</evidence>
<feature type="transmembrane region" description="Helical" evidence="5">
    <location>
        <begin position="42"/>
        <end position="66"/>
    </location>
</feature>
<keyword evidence="2 5" id="KW-0812">Transmembrane</keyword>
<feature type="transmembrane region" description="Helical" evidence="5">
    <location>
        <begin position="72"/>
        <end position="89"/>
    </location>
</feature>
<sequence>MTIFASEWFVAFGMPVLICLARIIDVTMSTVRIIFVSKGHKFLAPVLGFFETLIWLMAITSIMQHLDQWQNYVAYALGFSLGTFSGIIIENKIALGHVMVTLVTKTDAHRLIKVLRDQGYWVTETSAIGNDGFVSMMVTIIKRKEIKNIIPLIKRHNPWAAYTISDMRYANPGIANVPVTYDVKRKIRRIRRDENLLEDDN</sequence>
<name>A0A2I1NBD1_9BACT</name>
<evidence type="ECO:0000256" key="4">
    <source>
        <dbReference type="ARBA" id="ARBA00023136"/>
    </source>
</evidence>
<evidence type="ECO:0000256" key="2">
    <source>
        <dbReference type="ARBA" id="ARBA00022692"/>
    </source>
</evidence>
<dbReference type="PANTHER" id="PTHR40060:SF1">
    <property type="entry name" value="UPF0316 PROTEIN YEBE"/>
    <property type="match status" value="1"/>
</dbReference>
<evidence type="ECO:0000256" key="1">
    <source>
        <dbReference type="ARBA" id="ARBA00022475"/>
    </source>
</evidence>
<dbReference type="Proteomes" id="UP000234639">
    <property type="component" value="Unassembled WGS sequence"/>
</dbReference>
<evidence type="ECO:0000256" key="3">
    <source>
        <dbReference type="ARBA" id="ARBA00022989"/>
    </source>
</evidence>
<keyword evidence="3 5" id="KW-1133">Transmembrane helix</keyword>
<evidence type="ECO:0000259" key="6">
    <source>
        <dbReference type="Pfam" id="PF18955"/>
    </source>
</evidence>
<proteinExistence type="inferred from homology"/>
<dbReference type="InterPro" id="IPR022930">
    <property type="entry name" value="UPF0316"/>
</dbReference>
<comment type="similarity">
    <text evidence="5">Belongs to the UPF0316 family.</text>
</comment>
<gene>
    <name evidence="7" type="ORF">CYJ41_02095</name>
</gene>
<accession>A0A2I1NBD1</accession>
<dbReference type="InterPro" id="IPR044035">
    <property type="entry name" value="DUF5698"/>
</dbReference>
<protein>
    <recommendedName>
        <fullName evidence="5">UPF0316 protein CYJ41_02095</fullName>
    </recommendedName>
</protein>
<reference evidence="7 8" key="1">
    <citation type="submission" date="2017-12" db="EMBL/GenBank/DDBJ databases">
        <title>Phylogenetic diversity of female urinary microbiome.</title>
        <authorList>
            <person name="Thomas-White K."/>
            <person name="Wolfe A.J."/>
        </authorList>
    </citation>
    <scope>NUCLEOTIDE SEQUENCE [LARGE SCALE GENOMIC DNA]</scope>
    <source>
        <strain evidence="7 8">UMB0112</strain>
    </source>
</reference>
<evidence type="ECO:0000313" key="8">
    <source>
        <dbReference type="Proteomes" id="UP000234639"/>
    </source>
</evidence>
<comment type="subcellular location">
    <subcellularLocation>
        <location evidence="5">Cell membrane</location>
        <topology evidence="5">Multi-pass membrane protein</topology>
    </subcellularLocation>
</comment>
<dbReference type="CDD" id="cd16381">
    <property type="entry name" value="YitT_C_like_1"/>
    <property type="match status" value="1"/>
</dbReference>
<dbReference type="Pfam" id="PF18955">
    <property type="entry name" value="DUF5698"/>
    <property type="match status" value="1"/>
</dbReference>
<keyword evidence="4 5" id="KW-0472">Membrane</keyword>
<evidence type="ECO:0000313" key="7">
    <source>
        <dbReference type="EMBL" id="PKZ29704.1"/>
    </source>
</evidence>
<feature type="domain" description="DUF5698" evidence="6">
    <location>
        <begin position="30"/>
        <end position="87"/>
    </location>
</feature>
<dbReference type="RefSeq" id="WP_101636706.1">
    <property type="nucleotide sequence ID" value="NZ_CAUPEY010000001.1"/>
</dbReference>
<comment type="caution">
    <text evidence="7">The sequence shown here is derived from an EMBL/GenBank/DDBJ whole genome shotgun (WGS) entry which is preliminary data.</text>
</comment>
<dbReference type="PANTHER" id="PTHR40060">
    <property type="entry name" value="UPF0316 PROTEIN YEBE"/>
    <property type="match status" value="1"/>
</dbReference>
<dbReference type="NCBIfam" id="NF003191">
    <property type="entry name" value="PRK04164.1-2"/>
    <property type="match status" value="1"/>
</dbReference>
<dbReference type="GO" id="GO:0005886">
    <property type="term" value="C:plasma membrane"/>
    <property type="evidence" value="ECO:0007669"/>
    <property type="project" value="UniProtKB-SubCell"/>
</dbReference>
<dbReference type="AlphaFoldDB" id="A0A2I1NBD1"/>